<gene>
    <name evidence="2" type="ORF">BDW59DRAFT_160808</name>
</gene>
<evidence type="ECO:0000313" key="2">
    <source>
        <dbReference type="EMBL" id="KAL2826618.1"/>
    </source>
</evidence>
<sequence length="420" mass="47977">MITIRPVYILGAAILLYLGWDIRLILRIVWLGVIIAIIGIILLHQGARILNALYDIVYRALANIITNTIWPWIQGCFDKVQQFTTETSTAIHSLTTFVIKDIRTAVIEIGALIKMIFTSVTQWLEGIIKGEPDEGNKDAPDTANQRYLFLLSLKHGRSFEAIRYELGGQPNPEANFLDWESKVPQGENLPQPECFIRHFAICLLPQLVWDSDQMSLRAKFQSATFWELLGPGLREWEGDAVGWSEEKIESIDGVLKIGVTSVSNEDVSERYYVPLYQRWTVYDVVWWNCFDFAIRLAYMLMHDDYDSTVLLRKLLHDMCLSRIQDVYRVIDNNPYTRFNSWLRGGPMLLVAGAASNILSFGVVMAGPLLFTLGHGLAANWKHKRIATKILPEWIQRDQQLVDRFDILQGLSVELTGTQTE</sequence>
<accession>A0ABR4IIG7</accession>
<organism evidence="2 3">
    <name type="scientific">Aspergillus cavernicola</name>
    <dbReference type="NCBI Taxonomy" id="176166"/>
    <lineage>
        <taxon>Eukaryota</taxon>
        <taxon>Fungi</taxon>
        <taxon>Dikarya</taxon>
        <taxon>Ascomycota</taxon>
        <taxon>Pezizomycotina</taxon>
        <taxon>Eurotiomycetes</taxon>
        <taxon>Eurotiomycetidae</taxon>
        <taxon>Eurotiales</taxon>
        <taxon>Aspergillaceae</taxon>
        <taxon>Aspergillus</taxon>
        <taxon>Aspergillus subgen. Nidulantes</taxon>
    </lineage>
</organism>
<name>A0ABR4IIG7_9EURO</name>
<feature type="transmembrane region" description="Helical" evidence="1">
    <location>
        <begin position="347"/>
        <end position="370"/>
    </location>
</feature>
<dbReference type="EMBL" id="JBFXLS010000029">
    <property type="protein sequence ID" value="KAL2826618.1"/>
    <property type="molecule type" value="Genomic_DNA"/>
</dbReference>
<keyword evidence="1" id="KW-0812">Transmembrane</keyword>
<dbReference type="Proteomes" id="UP001610335">
    <property type="component" value="Unassembled WGS sequence"/>
</dbReference>
<keyword evidence="1" id="KW-0472">Membrane</keyword>
<comment type="caution">
    <text evidence="2">The sequence shown here is derived from an EMBL/GenBank/DDBJ whole genome shotgun (WGS) entry which is preliminary data.</text>
</comment>
<proteinExistence type="predicted"/>
<feature type="transmembrane region" description="Helical" evidence="1">
    <location>
        <begin position="24"/>
        <end position="43"/>
    </location>
</feature>
<reference evidence="2 3" key="1">
    <citation type="submission" date="2024-07" db="EMBL/GenBank/DDBJ databases">
        <title>Section-level genome sequencing and comparative genomics of Aspergillus sections Usti and Cavernicolus.</title>
        <authorList>
            <consortium name="Lawrence Berkeley National Laboratory"/>
            <person name="Nybo J.L."/>
            <person name="Vesth T.C."/>
            <person name="Theobald S."/>
            <person name="Frisvad J.C."/>
            <person name="Larsen T.O."/>
            <person name="Kjaerboelling I."/>
            <person name="Rothschild-Mancinelli K."/>
            <person name="Lyhne E.K."/>
            <person name="Kogle M.E."/>
            <person name="Barry K."/>
            <person name="Clum A."/>
            <person name="Na H."/>
            <person name="Ledsgaard L."/>
            <person name="Lin J."/>
            <person name="Lipzen A."/>
            <person name="Kuo A."/>
            <person name="Riley R."/>
            <person name="Mondo S."/>
            <person name="LaButti K."/>
            <person name="Haridas S."/>
            <person name="Pangalinan J."/>
            <person name="Salamov A.A."/>
            <person name="Simmons B.A."/>
            <person name="Magnuson J.K."/>
            <person name="Chen J."/>
            <person name="Drula E."/>
            <person name="Henrissat B."/>
            <person name="Wiebenga A."/>
            <person name="Lubbers R.J."/>
            <person name="Gomes A.C."/>
            <person name="Makela M.R."/>
            <person name="Stajich J."/>
            <person name="Grigoriev I.V."/>
            <person name="Mortensen U.H."/>
            <person name="De vries R.P."/>
            <person name="Baker S.E."/>
            <person name="Andersen M.R."/>
        </authorList>
    </citation>
    <scope>NUCLEOTIDE SEQUENCE [LARGE SCALE GENOMIC DNA]</scope>
    <source>
        <strain evidence="2 3">CBS 600.67</strain>
    </source>
</reference>
<evidence type="ECO:0000313" key="3">
    <source>
        <dbReference type="Proteomes" id="UP001610335"/>
    </source>
</evidence>
<protein>
    <submittedName>
        <fullName evidence="2">Uncharacterized protein</fullName>
    </submittedName>
</protein>
<keyword evidence="1" id="KW-1133">Transmembrane helix</keyword>
<evidence type="ECO:0000256" key="1">
    <source>
        <dbReference type="SAM" id="Phobius"/>
    </source>
</evidence>
<keyword evidence="3" id="KW-1185">Reference proteome</keyword>